<protein>
    <submittedName>
        <fullName evidence="1">Uncharacterized protein</fullName>
    </submittedName>
</protein>
<sequence length="100" mass="12163">MTKKLTINQGRNFVKKLAKKYFPKRNPKFWTLRIFEWLDGDFRMEYHSGSNGGKDYNIFLYCTKKEKYYEIEETKLIIKQDLTKTLKNESLRWDDLSPIK</sequence>
<gene>
    <name evidence="1" type="ORF">LCGC14_3156140</name>
</gene>
<comment type="caution">
    <text evidence="1">The sequence shown here is derived from an EMBL/GenBank/DDBJ whole genome shotgun (WGS) entry which is preliminary data.</text>
</comment>
<proteinExistence type="predicted"/>
<evidence type="ECO:0000313" key="1">
    <source>
        <dbReference type="EMBL" id="KKK47347.1"/>
    </source>
</evidence>
<dbReference type="AlphaFoldDB" id="A0A0F8VSR5"/>
<name>A0A0F8VSR5_9ZZZZ</name>
<accession>A0A0F8VSR5</accession>
<dbReference type="EMBL" id="LAZR01069623">
    <property type="protein sequence ID" value="KKK47347.1"/>
    <property type="molecule type" value="Genomic_DNA"/>
</dbReference>
<organism evidence="1">
    <name type="scientific">marine sediment metagenome</name>
    <dbReference type="NCBI Taxonomy" id="412755"/>
    <lineage>
        <taxon>unclassified sequences</taxon>
        <taxon>metagenomes</taxon>
        <taxon>ecological metagenomes</taxon>
    </lineage>
</organism>
<reference evidence="1" key="1">
    <citation type="journal article" date="2015" name="Nature">
        <title>Complex archaea that bridge the gap between prokaryotes and eukaryotes.</title>
        <authorList>
            <person name="Spang A."/>
            <person name="Saw J.H."/>
            <person name="Jorgensen S.L."/>
            <person name="Zaremba-Niedzwiedzka K."/>
            <person name="Martijn J."/>
            <person name="Lind A.E."/>
            <person name="van Eijk R."/>
            <person name="Schleper C."/>
            <person name="Guy L."/>
            <person name="Ettema T.J."/>
        </authorList>
    </citation>
    <scope>NUCLEOTIDE SEQUENCE</scope>
</reference>